<reference evidence="1" key="2">
    <citation type="journal article" date="2015" name="Data Brief">
        <title>Shoot transcriptome of the giant reed, Arundo donax.</title>
        <authorList>
            <person name="Barrero R.A."/>
            <person name="Guerrero F.D."/>
            <person name="Moolhuijzen P."/>
            <person name="Goolsby J.A."/>
            <person name="Tidwell J."/>
            <person name="Bellgard S.E."/>
            <person name="Bellgard M.I."/>
        </authorList>
    </citation>
    <scope>NUCLEOTIDE SEQUENCE</scope>
    <source>
        <tissue evidence="1">Shoot tissue taken approximately 20 cm above the soil surface</tissue>
    </source>
</reference>
<accession>A0A0A9BFZ5</accession>
<proteinExistence type="predicted"/>
<dbReference type="EMBL" id="GBRH01234986">
    <property type="protein sequence ID" value="JAD62909.1"/>
    <property type="molecule type" value="Transcribed_RNA"/>
</dbReference>
<evidence type="ECO:0000313" key="1">
    <source>
        <dbReference type="EMBL" id="JAD62909.1"/>
    </source>
</evidence>
<sequence length="20" mass="2334">MVAALLVHPSWRSECLMPHR</sequence>
<protein>
    <submittedName>
        <fullName evidence="1">Uncharacterized protein</fullName>
    </submittedName>
</protein>
<dbReference type="AlphaFoldDB" id="A0A0A9BFZ5"/>
<organism evidence="1">
    <name type="scientific">Arundo donax</name>
    <name type="common">Giant reed</name>
    <name type="synonym">Donax arundinaceus</name>
    <dbReference type="NCBI Taxonomy" id="35708"/>
    <lineage>
        <taxon>Eukaryota</taxon>
        <taxon>Viridiplantae</taxon>
        <taxon>Streptophyta</taxon>
        <taxon>Embryophyta</taxon>
        <taxon>Tracheophyta</taxon>
        <taxon>Spermatophyta</taxon>
        <taxon>Magnoliopsida</taxon>
        <taxon>Liliopsida</taxon>
        <taxon>Poales</taxon>
        <taxon>Poaceae</taxon>
        <taxon>PACMAD clade</taxon>
        <taxon>Arundinoideae</taxon>
        <taxon>Arundineae</taxon>
        <taxon>Arundo</taxon>
    </lineage>
</organism>
<reference evidence="1" key="1">
    <citation type="submission" date="2014-09" db="EMBL/GenBank/DDBJ databases">
        <authorList>
            <person name="Magalhaes I.L.F."/>
            <person name="Oliveira U."/>
            <person name="Santos F.R."/>
            <person name="Vidigal T.H.D.A."/>
            <person name="Brescovit A.D."/>
            <person name="Santos A.J."/>
        </authorList>
    </citation>
    <scope>NUCLEOTIDE SEQUENCE</scope>
    <source>
        <tissue evidence="1">Shoot tissue taken approximately 20 cm above the soil surface</tissue>
    </source>
</reference>
<name>A0A0A9BFZ5_ARUDO</name>